<feature type="transmembrane region" description="Helical" evidence="6">
    <location>
        <begin position="291"/>
        <end position="314"/>
    </location>
</feature>
<feature type="transmembrane region" description="Helical" evidence="6">
    <location>
        <begin position="444"/>
        <end position="464"/>
    </location>
</feature>
<dbReference type="PANTHER" id="PTHR30287:SF2">
    <property type="entry name" value="BLL1001 PROTEIN"/>
    <property type="match status" value="1"/>
</dbReference>
<feature type="domain" description="ABC3 transporter permease C-terminal" evidence="7">
    <location>
        <begin position="229"/>
        <end position="353"/>
    </location>
</feature>
<feature type="transmembrane region" description="Helical" evidence="6">
    <location>
        <begin position="326"/>
        <end position="347"/>
    </location>
</feature>
<evidence type="ECO:0000259" key="8">
    <source>
        <dbReference type="Pfam" id="PF12704"/>
    </source>
</evidence>
<evidence type="ECO:0000256" key="2">
    <source>
        <dbReference type="ARBA" id="ARBA00022475"/>
    </source>
</evidence>
<dbReference type="Proteomes" id="UP000500870">
    <property type="component" value="Chromosome 3"/>
</dbReference>
<keyword evidence="2" id="KW-1003">Cell membrane</keyword>
<feature type="transmembrane region" description="Helical" evidence="6">
    <location>
        <begin position="717"/>
        <end position="744"/>
    </location>
</feature>
<comment type="subcellular location">
    <subcellularLocation>
        <location evidence="1">Cell membrane</location>
        <topology evidence="1">Multi-pass membrane protein</topology>
    </subcellularLocation>
</comment>
<dbReference type="Pfam" id="PF12704">
    <property type="entry name" value="MacB_PCD"/>
    <property type="match status" value="1"/>
</dbReference>
<dbReference type="RefSeq" id="WP_136883304.1">
    <property type="nucleotide sequence ID" value="NZ_CP050899.1"/>
</dbReference>
<keyword evidence="3 6" id="KW-0812">Transmembrane</keyword>
<protein>
    <submittedName>
        <fullName evidence="9">ABC transporter permease</fullName>
    </submittedName>
</protein>
<keyword evidence="4 6" id="KW-1133">Transmembrane helix</keyword>
<dbReference type="InterPro" id="IPR003838">
    <property type="entry name" value="ABC3_permease_C"/>
</dbReference>
<dbReference type="EMBL" id="CP050899">
    <property type="protein sequence ID" value="QIX24500.1"/>
    <property type="molecule type" value="Genomic_DNA"/>
</dbReference>
<feature type="transmembrane region" description="Helical" evidence="6">
    <location>
        <begin position="263"/>
        <end position="284"/>
    </location>
</feature>
<dbReference type="GO" id="GO:0005886">
    <property type="term" value="C:plasma membrane"/>
    <property type="evidence" value="ECO:0007669"/>
    <property type="project" value="UniProtKB-SubCell"/>
</dbReference>
<feature type="transmembrane region" description="Helical" evidence="6">
    <location>
        <begin position="368"/>
        <end position="390"/>
    </location>
</feature>
<feature type="transmembrane region" description="Helical" evidence="6">
    <location>
        <begin position="223"/>
        <end position="243"/>
    </location>
</feature>
<evidence type="ECO:0000256" key="4">
    <source>
        <dbReference type="ARBA" id="ARBA00022989"/>
    </source>
</evidence>
<keyword evidence="5 6" id="KW-0472">Membrane</keyword>
<name>A0A6H0ZXI9_9HYPH</name>
<reference evidence="9 10" key="1">
    <citation type="submission" date="2020-04" db="EMBL/GenBank/DDBJ databases">
        <title>FDA dAtabase for Regulatory Grade micrObial Sequences (FDA-ARGOS): Supporting development and validation of Infectious Disease Dx tests.</title>
        <authorList>
            <person name="Sciortino C."/>
            <person name="Tallon L."/>
            <person name="Sadzewicz L."/>
            <person name="Vavikolanu K."/>
            <person name="Mehta A."/>
            <person name="Aluvathingal J."/>
            <person name="Nadendla S."/>
            <person name="Nandy P."/>
            <person name="Geyer C."/>
            <person name="Yan Y."/>
            <person name="Sichtig H."/>
        </authorList>
    </citation>
    <scope>NUCLEOTIDE SEQUENCE [LARGE SCALE GENOMIC DNA]</scope>
    <source>
        <strain evidence="9 10">FDAARGOS_633</strain>
    </source>
</reference>
<proteinExistence type="predicted"/>
<evidence type="ECO:0000313" key="9">
    <source>
        <dbReference type="EMBL" id="QIX24500.1"/>
    </source>
</evidence>
<evidence type="ECO:0000256" key="5">
    <source>
        <dbReference type="ARBA" id="ARBA00023136"/>
    </source>
</evidence>
<evidence type="ECO:0000256" key="1">
    <source>
        <dbReference type="ARBA" id="ARBA00004651"/>
    </source>
</evidence>
<accession>A0A6H0ZXI9</accession>
<feature type="domain" description="MacB-like periplasmic core" evidence="8">
    <location>
        <begin position="449"/>
        <end position="609"/>
    </location>
</feature>
<dbReference type="InterPro" id="IPR025857">
    <property type="entry name" value="MacB_PCD"/>
</dbReference>
<evidence type="ECO:0000256" key="3">
    <source>
        <dbReference type="ARBA" id="ARBA00022692"/>
    </source>
</evidence>
<organism evidence="9 10">
    <name type="scientific">Agrobacterium pusense</name>
    <dbReference type="NCBI Taxonomy" id="648995"/>
    <lineage>
        <taxon>Bacteria</taxon>
        <taxon>Pseudomonadati</taxon>
        <taxon>Pseudomonadota</taxon>
        <taxon>Alphaproteobacteria</taxon>
        <taxon>Hyphomicrobiales</taxon>
        <taxon>Rhizobiaceae</taxon>
        <taxon>Rhizobium/Agrobacterium group</taxon>
        <taxon>Agrobacterium</taxon>
    </lineage>
</organism>
<feature type="domain" description="ABC3 transporter permease C-terminal" evidence="7">
    <location>
        <begin position="673"/>
        <end position="791"/>
    </location>
</feature>
<evidence type="ECO:0000259" key="7">
    <source>
        <dbReference type="Pfam" id="PF02687"/>
    </source>
</evidence>
<feature type="transmembrane region" description="Helical" evidence="6">
    <location>
        <begin position="396"/>
        <end position="423"/>
    </location>
</feature>
<dbReference type="AlphaFoldDB" id="A0A6H0ZXI9"/>
<gene>
    <name evidence="9" type="ORF">FOB41_25840</name>
</gene>
<sequence>MNATAFSALLSHWRNRPLQFLMLVMGVALATALWSAVQAINSEARASYDRAASLLSQNQLDQLVAKDGGMIALETYARLRRAGLDVSPVIEGQHRFGTTRIRLIGIDPLTMPSDGSVLPPSDRSGLIDFMTAPGVMIVSPATASALKDTAGLAVRPTANIPDGAAFVDISTAARILERKGDLSRIVISPSQEVDRQAIAVAAPDLTIREAGGRSDVARLTDSFHLNLTAFGFLAFVVGLFIAYSATGLSFEQRRGTFRTLRSLGISLGSLTVMLVVEITLFALLSGAFGVVLGYVIASALLPGVAATLSGLYGASVSGSLSIRPEWWLVGLGMALIGTWLSSLQHLWRVWRMPILSAAHSRAWTMASVRGLVLQATIGTFLIVLSGLLVWTGSGLLAGFAVLAALLLGAAFILPPFLSFAMKAGEHVSRHILVRWFFADTRQQLPGLSLALMALLLALSANIGVGTMVSSFRETFLGWLDQRLAAEVYVTARDETEAEKLRQWFPQHTRAVLPIWSSRGDVSGEQVQIFGVADDPTYRDHWPLILRSPTTWDEIASGRGAIVNEQLWRTGKASPGQKIQLPGGWSATVVGVFSDYGNPSGQVIIGIDALVEHYPDVEKLRYGLRLAPEEVADFRRSLMDEFGLPEANIVDQASLKRQSAAIFEQTFAVTGALNVLTLGVAGFAMFSSLLTLASLRLPQLAPVWALGLRRGDLAWLEFIRTLALWCITFVAAIPVGLALAWVLLVIINVEAFGWRLPMILFPMEWLKLGLVALVAAIMSVLIPVRRLAKTTPTDLLRIFANER</sequence>
<dbReference type="PANTHER" id="PTHR30287">
    <property type="entry name" value="MEMBRANE COMPONENT OF PREDICTED ABC SUPERFAMILY METABOLITE UPTAKE TRANSPORTER"/>
    <property type="match status" value="1"/>
</dbReference>
<feature type="transmembrane region" description="Helical" evidence="6">
    <location>
        <begin position="764"/>
        <end position="783"/>
    </location>
</feature>
<evidence type="ECO:0000313" key="10">
    <source>
        <dbReference type="Proteomes" id="UP000500870"/>
    </source>
</evidence>
<feature type="transmembrane region" description="Helical" evidence="6">
    <location>
        <begin position="674"/>
        <end position="696"/>
    </location>
</feature>
<evidence type="ECO:0000256" key="6">
    <source>
        <dbReference type="SAM" id="Phobius"/>
    </source>
</evidence>
<dbReference type="Pfam" id="PF02687">
    <property type="entry name" value="FtsX"/>
    <property type="match status" value="2"/>
</dbReference>
<feature type="transmembrane region" description="Helical" evidence="6">
    <location>
        <begin position="20"/>
        <end position="40"/>
    </location>
</feature>
<dbReference type="InterPro" id="IPR038766">
    <property type="entry name" value="Membrane_comp_ABC_pdt"/>
</dbReference>